<dbReference type="STRING" id="1802205.A3C58_03575"/>
<dbReference type="InterPro" id="IPR036010">
    <property type="entry name" value="2Fe-2S_ferredoxin-like_sf"/>
</dbReference>
<dbReference type="PROSITE" id="PS00197">
    <property type="entry name" value="2FE2S_FER_1"/>
    <property type="match status" value="1"/>
</dbReference>
<name>A0A1G2HZ37_9BACT</name>
<dbReference type="AlphaFoldDB" id="A0A1G2HZ37"/>
<dbReference type="SUPFAM" id="SSF54292">
    <property type="entry name" value="2Fe-2S ferredoxin-like"/>
    <property type="match status" value="1"/>
</dbReference>
<protein>
    <recommendedName>
        <fullName evidence="1">2Fe-2S ferredoxin-type domain-containing protein</fullName>
    </recommendedName>
</protein>
<dbReference type="CDD" id="cd00207">
    <property type="entry name" value="fer2"/>
    <property type="match status" value="1"/>
</dbReference>
<dbReference type="Pfam" id="PF00111">
    <property type="entry name" value="Fer2"/>
    <property type="match status" value="1"/>
</dbReference>
<dbReference type="GO" id="GO:0051537">
    <property type="term" value="F:2 iron, 2 sulfur cluster binding"/>
    <property type="evidence" value="ECO:0007669"/>
    <property type="project" value="InterPro"/>
</dbReference>
<evidence type="ECO:0000313" key="3">
    <source>
        <dbReference type="Proteomes" id="UP000178380"/>
    </source>
</evidence>
<feature type="non-terminal residue" evidence="2">
    <location>
        <position position="73"/>
    </location>
</feature>
<comment type="caution">
    <text evidence="2">The sequence shown here is derived from an EMBL/GenBank/DDBJ whole genome shotgun (WGS) entry which is preliminary data.</text>
</comment>
<evidence type="ECO:0000259" key="1">
    <source>
        <dbReference type="Pfam" id="PF00111"/>
    </source>
</evidence>
<dbReference type="InterPro" id="IPR006058">
    <property type="entry name" value="2Fe2S_fd_BS"/>
</dbReference>
<sequence length="73" mass="7885">MAQIINADTDEAINVCDNSMIKEACTRLGVSFGCEIGNCGTCMVKIVEGMENMNKLSEPEENMGMDGAYRLAC</sequence>
<accession>A0A1G2HZ37</accession>
<feature type="domain" description="2Fe-2S ferredoxin-type" evidence="1">
    <location>
        <begin position="9"/>
        <end position="73"/>
    </location>
</feature>
<organism evidence="2 3">
    <name type="scientific">Candidatus Staskawiczbacteria bacterium RIFCSPHIGHO2_02_FULL_34_10</name>
    <dbReference type="NCBI Taxonomy" id="1802205"/>
    <lineage>
        <taxon>Bacteria</taxon>
        <taxon>Candidatus Staskawicziibacteriota</taxon>
    </lineage>
</organism>
<gene>
    <name evidence="2" type="ORF">A3C58_03575</name>
</gene>
<dbReference type="Proteomes" id="UP000178380">
    <property type="component" value="Unassembled WGS sequence"/>
</dbReference>
<dbReference type="InterPro" id="IPR012675">
    <property type="entry name" value="Beta-grasp_dom_sf"/>
</dbReference>
<reference evidence="2 3" key="1">
    <citation type="journal article" date="2016" name="Nat. Commun.">
        <title>Thousands of microbial genomes shed light on interconnected biogeochemical processes in an aquifer system.</title>
        <authorList>
            <person name="Anantharaman K."/>
            <person name="Brown C.T."/>
            <person name="Hug L.A."/>
            <person name="Sharon I."/>
            <person name="Castelle C.J."/>
            <person name="Probst A.J."/>
            <person name="Thomas B.C."/>
            <person name="Singh A."/>
            <person name="Wilkins M.J."/>
            <person name="Karaoz U."/>
            <person name="Brodie E.L."/>
            <person name="Williams K.H."/>
            <person name="Hubbard S.S."/>
            <person name="Banfield J.F."/>
        </authorList>
    </citation>
    <scope>NUCLEOTIDE SEQUENCE [LARGE SCALE GENOMIC DNA]</scope>
</reference>
<dbReference type="Gene3D" id="3.10.20.30">
    <property type="match status" value="1"/>
</dbReference>
<proteinExistence type="predicted"/>
<dbReference type="InterPro" id="IPR001041">
    <property type="entry name" value="2Fe-2S_ferredoxin-type"/>
</dbReference>
<evidence type="ECO:0000313" key="2">
    <source>
        <dbReference type="EMBL" id="OGZ67753.1"/>
    </source>
</evidence>
<dbReference type="EMBL" id="MHOR01000003">
    <property type="protein sequence ID" value="OGZ67753.1"/>
    <property type="molecule type" value="Genomic_DNA"/>
</dbReference>